<dbReference type="RefSeq" id="WP_120334234.1">
    <property type="nucleotide sequence ID" value="NZ_MCAQ01000012.1"/>
</dbReference>
<sequence>MNIFNGKPFQLINSLTNVATILRNELVYLEALVDIIAVEDDFTKFKRIKHDNTLFVSSKIMQIKVVNLENLQYLKLILVEVDGILFSLIIITDNLANFNKDINNEIIYSFSISDDQQSGTKN</sequence>
<gene>
    <name evidence="1" type="ORF">BCY89_05670</name>
</gene>
<organism evidence="1 2">
    <name type="scientific">Sphingobacterium siyangense</name>
    <dbReference type="NCBI Taxonomy" id="459529"/>
    <lineage>
        <taxon>Bacteria</taxon>
        <taxon>Pseudomonadati</taxon>
        <taxon>Bacteroidota</taxon>
        <taxon>Sphingobacteriia</taxon>
        <taxon>Sphingobacteriales</taxon>
        <taxon>Sphingobacteriaceae</taxon>
        <taxon>Sphingobacterium</taxon>
    </lineage>
</organism>
<evidence type="ECO:0000313" key="2">
    <source>
        <dbReference type="Proteomes" id="UP000286402"/>
    </source>
</evidence>
<evidence type="ECO:0000313" key="1">
    <source>
        <dbReference type="EMBL" id="RKF37139.1"/>
    </source>
</evidence>
<reference evidence="1 2" key="1">
    <citation type="submission" date="2016-07" db="EMBL/GenBank/DDBJ databases">
        <title>Genome analysis of Sphingobacterium siyangense T12B17.</title>
        <authorList>
            <person name="Xu D."/>
            <person name="Su Y."/>
            <person name="Zheng S."/>
        </authorList>
    </citation>
    <scope>NUCLEOTIDE SEQUENCE [LARGE SCALE GENOMIC DNA]</scope>
    <source>
        <strain evidence="1 2">T12B17</strain>
    </source>
</reference>
<keyword evidence="2" id="KW-1185">Reference proteome</keyword>
<comment type="caution">
    <text evidence="1">The sequence shown here is derived from an EMBL/GenBank/DDBJ whole genome shotgun (WGS) entry which is preliminary data.</text>
</comment>
<accession>A0A420FW86</accession>
<dbReference type="EMBL" id="MCAQ01000012">
    <property type="protein sequence ID" value="RKF37139.1"/>
    <property type="molecule type" value="Genomic_DNA"/>
</dbReference>
<dbReference type="AlphaFoldDB" id="A0A420FW86"/>
<name>A0A420FW86_9SPHI</name>
<proteinExistence type="predicted"/>
<dbReference type="Proteomes" id="UP000286402">
    <property type="component" value="Unassembled WGS sequence"/>
</dbReference>
<protein>
    <submittedName>
        <fullName evidence="1">Uncharacterized protein</fullName>
    </submittedName>
</protein>